<name>A0AAD4XQ02_9MAGN</name>
<feature type="domain" description="Neprosin PEP catalytic" evidence="2">
    <location>
        <begin position="70"/>
        <end position="330"/>
    </location>
</feature>
<dbReference type="InterPro" id="IPR053168">
    <property type="entry name" value="Glutamic_endopeptidase"/>
</dbReference>
<dbReference type="Proteomes" id="UP001202328">
    <property type="component" value="Unassembled WGS sequence"/>
</dbReference>
<dbReference type="PROSITE" id="PS52045">
    <property type="entry name" value="NEPROSIN_PEP_CD"/>
    <property type="match status" value="1"/>
</dbReference>
<keyword evidence="4" id="KW-1185">Reference proteome</keyword>
<dbReference type="AlphaFoldDB" id="A0AAD4XQ02"/>
<organism evidence="3 4">
    <name type="scientific">Papaver atlanticum</name>
    <dbReference type="NCBI Taxonomy" id="357466"/>
    <lineage>
        <taxon>Eukaryota</taxon>
        <taxon>Viridiplantae</taxon>
        <taxon>Streptophyta</taxon>
        <taxon>Embryophyta</taxon>
        <taxon>Tracheophyta</taxon>
        <taxon>Spermatophyta</taxon>
        <taxon>Magnoliopsida</taxon>
        <taxon>Ranunculales</taxon>
        <taxon>Papaveraceae</taxon>
        <taxon>Papaveroideae</taxon>
        <taxon>Papaver</taxon>
    </lineage>
</organism>
<accession>A0AAD4XQ02</accession>
<proteinExistence type="predicted"/>
<dbReference type="Pfam" id="PF03080">
    <property type="entry name" value="Neprosin"/>
    <property type="match status" value="1"/>
</dbReference>
<protein>
    <recommendedName>
        <fullName evidence="2">Neprosin PEP catalytic domain-containing protein</fullName>
    </recommendedName>
</protein>
<dbReference type="PANTHER" id="PTHR31589:SF110">
    <property type="entry name" value="PROTEIN, PUTATIVE (DUF239)-RELATED"/>
    <property type="match status" value="1"/>
</dbReference>
<dbReference type="EMBL" id="JAJJMB010004763">
    <property type="protein sequence ID" value="KAI3941949.1"/>
    <property type="molecule type" value="Genomic_DNA"/>
</dbReference>
<feature type="region of interest" description="Disordered" evidence="1">
    <location>
        <begin position="1"/>
        <end position="31"/>
    </location>
</feature>
<gene>
    <name evidence="3" type="ORF">MKW98_009159</name>
</gene>
<comment type="caution">
    <text evidence="3">The sequence shown here is derived from an EMBL/GenBank/DDBJ whole genome shotgun (WGS) entry which is preliminary data.</text>
</comment>
<dbReference type="PANTHER" id="PTHR31589">
    <property type="entry name" value="PROTEIN, PUTATIVE (DUF239)-RELATED-RELATED"/>
    <property type="match status" value="1"/>
</dbReference>
<evidence type="ECO:0000256" key="1">
    <source>
        <dbReference type="SAM" id="MobiDB-lite"/>
    </source>
</evidence>
<evidence type="ECO:0000313" key="3">
    <source>
        <dbReference type="EMBL" id="KAI3941949.1"/>
    </source>
</evidence>
<evidence type="ECO:0000259" key="2">
    <source>
        <dbReference type="PROSITE" id="PS52045"/>
    </source>
</evidence>
<feature type="compositionally biased region" description="Low complexity" evidence="1">
    <location>
        <begin position="1"/>
        <end position="16"/>
    </location>
</feature>
<dbReference type="InterPro" id="IPR004314">
    <property type="entry name" value="Neprosin"/>
</dbReference>
<reference evidence="3" key="1">
    <citation type="submission" date="2022-04" db="EMBL/GenBank/DDBJ databases">
        <title>A functionally conserved STORR gene fusion in Papaver species that diverged 16.8 million years ago.</title>
        <authorList>
            <person name="Catania T."/>
        </authorList>
    </citation>
    <scope>NUCLEOTIDE SEQUENCE</scope>
    <source>
        <strain evidence="3">S-188037</strain>
    </source>
</reference>
<dbReference type="Gene3D" id="3.90.1320.10">
    <property type="entry name" value="Outer-capsid protein sigma 3, large lobe"/>
    <property type="match status" value="1"/>
</dbReference>
<evidence type="ECO:0000313" key="4">
    <source>
        <dbReference type="Proteomes" id="UP001202328"/>
    </source>
</evidence>
<sequence length="330" mass="36805">MRPSSLPKKSSSTTQSLKHHSKPLGCPYGTVPIKRTSKEDLIRSRTFSESSFNNVLSRRGDIEQQSILKVAPAGQHLAILGTDKNITTPIYGVHAHINIANPTVGNDEFSSAQVWIESGPADDVNTIQAGWAVAPSLFGDNKTRFFIYWDAKPNTGCYNQICPGFVQVDKDYTVGSVIDQISVYDGPQYRMKLAIYQDRETGHWWLQAGEEDKFIGYWPNSLFAHMGNQTIQGAEFNAWGGLVKTSQSGLPSPQMGNGHFPNGDYYEACSIVNLQIMDDFNHFVNINKPGLDFDRYADRPDCYNIEDRFHSKREDQQYGFLFGGPGGANC</sequence>